<evidence type="ECO:0000313" key="1">
    <source>
        <dbReference type="EMBL" id="CAB1438594.1"/>
    </source>
</evidence>
<accession>A0A9N7UT01</accession>
<dbReference type="EMBL" id="CADEAL010002184">
    <property type="protein sequence ID" value="CAB1438594.1"/>
    <property type="molecule type" value="Genomic_DNA"/>
</dbReference>
<feature type="non-terminal residue" evidence="1">
    <location>
        <position position="65"/>
    </location>
</feature>
<dbReference type="Proteomes" id="UP001153269">
    <property type="component" value="Unassembled WGS sequence"/>
</dbReference>
<keyword evidence="2" id="KW-1185">Reference proteome</keyword>
<sequence>MARPANTISVASEQEYPAPMPTRTISCVHNLAVCGAQCSMLADISNLPPRQAGAIPLLRCTSSKR</sequence>
<reference evidence="1" key="1">
    <citation type="submission" date="2020-03" db="EMBL/GenBank/DDBJ databases">
        <authorList>
            <person name="Weist P."/>
        </authorList>
    </citation>
    <scope>NUCLEOTIDE SEQUENCE</scope>
</reference>
<organism evidence="1 2">
    <name type="scientific">Pleuronectes platessa</name>
    <name type="common">European plaice</name>
    <dbReference type="NCBI Taxonomy" id="8262"/>
    <lineage>
        <taxon>Eukaryota</taxon>
        <taxon>Metazoa</taxon>
        <taxon>Chordata</taxon>
        <taxon>Craniata</taxon>
        <taxon>Vertebrata</taxon>
        <taxon>Euteleostomi</taxon>
        <taxon>Actinopterygii</taxon>
        <taxon>Neopterygii</taxon>
        <taxon>Teleostei</taxon>
        <taxon>Neoteleostei</taxon>
        <taxon>Acanthomorphata</taxon>
        <taxon>Carangaria</taxon>
        <taxon>Pleuronectiformes</taxon>
        <taxon>Pleuronectoidei</taxon>
        <taxon>Pleuronectidae</taxon>
        <taxon>Pleuronectes</taxon>
    </lineage>
</organism>
<proteinExistence type="predicted"/>
<comment type="caution">
    <text evidence="1">The sequence shown here is derived from an EMBL/GenBank/DDBJ whole genome shotgun (WGS) entry which is preliminary data.</text>
</comment>
<gene>
    <name evidence="1" type="ORF">PLEPLA_LOCUS26488</name>
</gene>
<evidence type="ECO:0000313" key="2">
    <source>
        <dbReference type="Proteomes" id="UP001153269"/>
    </source>
</evidence>
<name>A0A9N7UT01_PLEPL</name>
<dbReference type="AlphaFoldDB" id="A0A9N7UT01"/>
<protein>
    <submittedName>
        <fullName evidence="1">Uncharacterized protein</fullName>
    </submittedName>
</protein>